<gene>
    <name evidence="1" type="ORF">EYZ11_012895</name>
</gene>
<comment type="caution">
    <text evidence="1">The sequence shown here is derived from an EMBL/GenBank/DDBJ whole genome shotgun (WGS) entry which is preliminary data.</text>
</comment>
<dbReference type="VEuPathDB" id="FungiDB:EYZ11_012895"/>
<evidence type="ECO:0000313" key="1">
    <source>
        <dbReference type="EMBL" id="THC87662.1"/>
    </source>
</evidence>
<dbReference type="EMBL" id="SOSA01001092">
    <property type="protein sequence ID" value="THC87662.1"/>
    <property type="molecule type" value="Genomic_DNA"/>
</dbReference>
<dbReference type="Proteomes" id="UP000308092">
    <property type="component" value="Unassembled WGS sequence"/>
</dbReference>
<evidence type="ECO:0000313" key="2">
    <source>
        <dbReference type="Proteomes" id="UP000308092"/>
    </source>
</evidence>
<name>A0A4S3IZJ5_9EURO</name>
<keyword evidence="2" id="KW-1185">Reference proteome</keyword>
<proteinExistence type="predicted"/>
<accession>A0A4S3IZJ5</accession>
<sequence length="175" mass="18943">MLLRVNEFEVGYWDLTSYFLANVRKLFCEKIVSKAVQIDFDLLLDRHAVISAVEYVKLTTQPLDAKHVSASAARVSDTLTPGRGAEDISSVTSRGDALVCVLALAEAKRIASSVGETNAEQMVTQIGALVWFRANDHGNVIDGGSPDQHRVSAITTSITTTGSRDYNTISSSTHT</sequence>
<reference evidence="1 2" key="1">
    <citation type="submission" date="2019-03" db="EMBL/GenBank/DDBJ databases">
        <title>The genome sequence of a newly discovered highly antifungal drug resistant Aspergillus species, Aspergillus tanneri NIH 1004.</title>
        <authorList>
            <person name="Mounaud S."/>
            <person name="Singh I."/>
            <person name="Joardar V."/>
            <person name="Pakala S."/>
            <person name="Pakala S."/>
            <person name="Venepally P."/>
            <person name="Hoover J."/>
            <person name="Nierman W."/>
            <person name="Chung J."/>
            <person name="Losada L."/>
        </authorList>
    </citation>
    <scope>NUCLEOTIDE SEQUENCE [LARGE SCALE GENOMIC DNA]</scope>
    <source>
        <strain evidence="1 2">NIH1004</strain>
    </source>
</reference>
<protein>
    <submittedName>
        <fullName evidence="1">Uncharacterized protein</fullName>
    </submittedName>
</protein>
<organism evidence="1 2">
    <name type="scientific">Aspergillus tanneri</name>
    <dbReference type="NCBI Taxonomy" id="1220188"/>
    <lineage>
        <taxon>Eukaryota</taxon>
        <taxon>Fungi</taxon>
        <taxon>Dikarya</taxon>
        <taxon>Ascomycota</taxon>
        <taxon>Pezizomycotina</taxon>
        <taxon>Eurotiomycetes</taxon>
        <taxon>Eurotiomycetidae</taxon>
        <taxon>Eurotiales</taxon>
        <taxon>Aspergillaceae</taxon>
        <taxon>Aspergillus</taxon>
        <taxon>Aspergillus subgen. Circumdati</taxon>
    </lineage>
</organism>
<dbReference type="AlphaFoldDB" id="A0A4S3IZJ5"/>